<evidence type="ECO:0000313" key="1">
    <source>
        <dbReference type="EMBL" id="MCY6485337.1"/>
    </source>
</evidence>
<name>A0ABT4D2K0_9CLOT</name>
<keyword evidence="2" id="KW-1185">Reference proteome</keyword>
<organism evidence="1 2">
    <name type="scientific">Clostridium aestuarii</name>
    <dbReference type="NCBI Taxonomy" id="338193"/>
    <lineage>
        <taxon>Bacteria</taxon>
        <taxon>Bacillati</taxon>
        <taxon>Bacillota</taxon>
        <taxon>Clostridia</taxon>
        <taxon>Eubacteriales</taxon>
        <taxon>Clostridiaceae</taxon>
        <taxon>Clostridium</taxon>
    </lineage>
</organism>
<comment type="caution">
    <text evidence="1">The sequence shown here is derived from an EMBL/GenBank/DDBJ whole genome shotgun (WGS) entry which is preliminary data.</text>
</comment>
<sequence length="394" mass="47004">MAIDSITISIDNINKDILKYYCYNNKQHTNPLLNTFPFIDTKKLKYFTNKKNNYKDKFEGTFNGIHITYMPYLNRGYISIKFNIPKLLYGYNIYSVYQYNSRIIWKRLCYELRDVINLIKYPYIDFWRITEYENNIDIIDDININVARYNVIRKIYTQNIYMDSTYADNGTIYFYPSKSSKSNPSYKIVVYDKLKEFKDKATGINTSNVLNNKELIHLNSNQNILRIEIKNYRSKITKDFSYTKVLSSKSEAKTEYLASPMSSYIGSFAEGFNYQHQIGEIKYYLKRLHLDKIITKRYRLFEVIEKDNTLKASTKKKIKNLIRYLNGEVKKCSVSDKTAREYRDFILSKGYHYIYSDNQLDPITIDGIIKKLPETQINNINRYKDSNIFKNFFY</sequence>
<dbReference type="RefSeq" id="WP_268041657.1">
    <property type="nucleotide sequence ID" value="NZ_JAPQER010000006.1"/>
</dbReference>
<evidence type="ECO:0000313" key="2">
    <source>
        <dbReference type="Proteomes" id="UP001078443"/>
    </source>
</evidence>
<dbReference type="Proteomes" id="UP001078443">
    <property type="component" value="Unassembled WGS sequence"/>
</dbReference>
<protein>
    <submittedName>
        <fullName evidence="1">Uncharacterized protein</fullName>
    </submittedName>
</protein>
<reference evidence="1" key="1">
    <citation type="submission" date="2022-12" db="EMBL/GenBank/DDBJ databases">
        <authorList>
            <person name="Wang J."/>
        </authorList>
    </citation>
    <scope>NUCLEOTIDE SEQUENCE</scope>
    <source>
        <strain evidence="1">HY-45-18</strain>
    </source>
</reference>
<accession>A0ABT4D2K0</accession>
<proteinExistence type="predicted"/>
<dbReference type="EMBL" id="JAPQER010000006">
    <property type="protein sequence ID" value="MCY6485337.1"/>
    <property type="molecule type" value="Genomic_DNA"/>
</dbReference>
<gene>
    <name evidence="1" type="ORF">OW763_13445</name>
</gene>